<dbReference type="InterPro" id="IPR003439">
    <property type="entry name" value="ABC_transporter-like_ATP-bd"/>
</dbReference>
<gene>
    <name evidence="10" type="ORF">SAMN02746091_01940</name>
</gene>
<evidence type="ECO:0000256" key="2">
    <source>
        <dbReference type="ARBA" id="ARBA00022448"/>
    </source>
</evidence>
<evidence type="ECO:0000256" key="6">
    <source>
        <dbReference type="ARBA" id="ARBA00022967"/>
    </source>
</evidence>
<organism evidence="10 11">
    <name type="scientific">Caloramator proteoclasticus DSM 10124</name>
    <dbReference type="NCBI Taxonomy" id="1121262"/>
    <lineage>
        <taxon>Bacteria</taxon>
        <taxon>Bacillati</taxon>
        <taxon>Bacillota</taxon>
        <taxon>Clostridia</taxon>
        <taxon>Eubacteriales</taxon>
        <taxon>Clostridiaceae</taxon>
        <taxon>Caloramator</taxon>
    </lineage>
</organism>
<dbReference type="AlphaFoldDB" id="A0A1M4ZKA7"/>
<comment type="similarity">
    <text evidence="1">Belongs to the ABC transporter superfamily.</text>
</comment>
<dbReference type="GO" id="GO:0005886">
    <property type="term" value="C:plasma membrane"/>
    <property type="evidence" value="ECO:0007669"/>
    <property type="project" value="UniProtKB-ARBA"/>
</dbReference>
<dbReference type="GO" id="GO:0015424">
    <property type="term" value="F:ABC-type amino acid transporter activity"/>
    <property type="evidence" value="ECO:0007669"/>
    <property type="project" value="InterPro"/>
</dbReference>
<dbReference type="RefSeq" id="WP_073249339.1">
    <property type="nucleotide sequence ID" value="NZ_FQVG01000040.1"/>
</dbReference>
<dbReference type="Pfam" id="PF00005">
    <property type="entry name" value="ABC_tran"/>
    <property type="match status" value="1"/>
</dbReference>
<keyword evidence="11" id="KW-1185">Reference proteome</keyword>
<keyword evidence="7" id="KW-0029">Amino-acid transport</keyword>
<evidence type="ECO:0000256" key="3">
    <source>
        <dbReference type="ARBA" id="ARBA00022475"/>
    </source>
</evidence>
<sequence>MIEIKDLKKSYLINGNKTEALKGINLKIEKGQVFGIIGKSGAGKSTLLRCLNLLETPDEGEIIVEGRDITKFNKRELREYRKNVSMIFQHFNLLSNSNVYKNVAFPLEIAGHKRDYIDKRVRELLKIVGIEDKEKEYPSNLSGGQKQRVAIARALANNPKILLCDEATSALDPLTTKQILDLLLELNKTLGLTIVLITHEMDVVDRICSNVAVMEKGEIVEEGIKDEVFKSPKSKTLRQFLQSQKGEVIYLDFKERAI</sequence>
<feature type="domain" description="ABC transporter" evidence="9">
    <location>
        <begin position="2"/>
        <end position="241"/>
    </location>
</feature>
<evidence type="ECO:0000256" key="8">
    <source>
        <dbReference type="ARBA" id="ARBA00023136"/>
    </source>
</evidence>
<evidence type="ECO:0000313" key="10">
    <source>
        <dbReference type="EMBL" id="SHF18247.1"/>
    </source>
</evidence>
<keyword evidence="5 10" id="KW-0067">ATP-binding</keyword>
<evidence type="ECO:0000256" key="7">
    <source>
        <dbReference type="ARBA" id="ARBA00022970"/>
    </source>
</evidence>
<dbReference type="PANTHER" id="PTHR43166">
    <property type="entry name" value="AMINO ACID IMPORT ATP-BINDING PROTEIN"/>
    <property type="match status" value="1"/>
</dbReference>
<evidence type="ECO:0000256" key="4">
    <source>
        <dbReference type="ARBA" id="ARBA00022741"/>
    </source>
</evidence>
<keyword evidence="3" id="KW-1003">Cell membrane</keyword>
<evidence type="ECO:0000256" key="1">
    <source>
        <dbReference type="ARBA" id="ARBA00005417"/>
    </source>
</evidence>
<dbReference type="PROSITE" id="PS00211">
    <property type="entry name" value="ABC_TRANSPORTER_1"/>
    <property type="match status" value="1"/>
</dbReference>
<accession>A0A1M4ZKA7</accession>
<dbReference type="FunFam" id="3.40.50.300:FF:000056">
    <property type="entry name" value="Cell division ATP-binding protein FtsE"/>
    <property type="match status" value="1"/>
</dbReference>
<evidence type="ECO:0000313" key="11">
    <source>
        <dbReference type="Proteomes" id="UP000184423"/>
    </source>
</evidence>
<reference evidence="11" key="1">
    <citation type="submission" date="2016-11" db="EMBL/GenBank/DDBJ databases">
        <authorList>
            <person name="Varghese N."/>
            <person name="Submissions S."/>
        </authorList>
    </citation>
    <scope>NUCLEOTIDE SEQUENCE [LARGE SCALE GENOMIC DNA]</scope>
    <source>
        <strain evidence="11">DSM 10124</strain>
    </source>
</reference>
<dbReference type="InterPro" id="IPR003593">
    <property type="entry name" value="AAA+_ATPase"/>
</dbReference>
<dbReference type="SUPFAM" id="SSF52540">
    <property type="entry name" value="P-loop containing nucleoside triphosphate hydrolases"/>
    <property type="match status" value="1"/>
</dbReference>
<dbReference type="InterPro" id="IPR017871">
    <property type="entry name" value="ABC_transporter-like_CS"/>
</dbReference>
<proteinExistence type="inferred from homology"/>
<dbReference type="SMART" id="SM00382">
    <property type="entry name" value="AAA"/>
    <property type="match status" value="1"/>
</dbReference>
<keyword evidence="8" id="KW-0472">Membrane</keyword>
<dbReference type="GO" id="GO:0005524">
    <property type="term" value="F:ATP binding"/>
    <property type="evidence" value="ECO:0007669"/>
    <property type="project" value="UniProtKB-KW"/>
</dbReference>
<dbReference type="PANTHER" id="PTHR43166:SF30">
    <property type="entry name" value="METHIONINE IMPORT ATP-BINDING PROTEIN METN"/>
    <property type="match status" value="1"/>
</dbReference>
<name>A0A1M4ZKA7_9CLOT</name>
<keyword evidence="6" id="KW-1278">Translocase</keyword>
<dbReference type="GO" id="GO:0016887">
    <property type="term" value="F:ATP hydrolysis activity"/>
    <property type="evidence" value="ECO:0007669"/>
    <property type="project" value="InterPro"/>
</dbReference>
<dbReference type="InterPro" id="IPR027417">
    <property type="entry name" value="P-loop_NTPase"/>
</dbReference>
<dbReference type="Proteomes" id="UP000184423">
    <property type="component" value="Unassembled WGS sequence"/>
</dbReference>
<dbReference type="PIRSF" id="PIRSF039085">
    <property type="entry name" value="ABC_ATPase_HisP"/>
    <property type="match status" value="1"/>
</dbReference>
<keyword evidence="4" id="KW-0547">Nucleotide-binding</keyword>
<dbReference type="PROSITE" id="PS50893">
    <property type="entry name" value="ABC_TRANSPORTER_2"/>
    <property type="match status" value="1"/>
</dbReference>
<keyword evidence="2" id="KW-0813">Transport</keyword>
<dbReference type="EMBL" id="FQVG01000040">
    <property type="protein sequence ID" value="SHF18247.1"/>
    <property type="molecule type" value="Genomic_DNA"/>
</dbReference>
<dbReference type="InterPro" id="IPR030679">
    <property type="entry name" value="ABC_ATPase_HisP-typ"/>
</dbReference>
<dbReference type="InterPro" id="IPR050086">
    <property type="entry name" value="MetN_ABC_transporter-like"/>
</dbReference>
<dbReference type="CDD" id="cd03258">
    <property type="entry name" value="ABC_MetN_methionine_transporter"/>
    <property type="match status" value="1"/>
</dbReference>
<evidence type="ECO:0000259" key="9">
    <source>
        <dbReference type="PROSITE" id="PS50893"/>
    </source>
</evidence>
<protein>
    <submittedName>
        <fullName evidence="10">D-methionine transport system ATP-binding protein</fullName>
    </submittedName>
</protein>
<evidence type="ECO:0000256" key="5">
    <source>
        <dbReference type="ARBA" id="ARBA00022840"/>
    </source>
</evidence>
<dbReference type="InterPro" id="IPR041701">
    <property type="entry name" value="MetN_ABC"/>
</dbReference>
<dbReference type="Gene3D" id="3.40.50.300">
    <property type="entry name" value="P-loop containing nucleotide triphosphate hydrolases"/>
    <property type="match status" value="1"/>
</dbReference>